<organism evidence="1">
    <name type="scientific">Salix viminalis</name>
    <name type="common">Common osier</name>
    <name type="synonym">Basket willow</name>
    <dbReference type="NCBI Taxonomy" id="40686"/>
    <lineage>
        <taxon>Eukaryota</taxon>
        <taxon>Viridiplantae</taxon>
        <taxon>Streptophyta</taxon>
        <taxon>Embryophyta</taxon>
        <taxon>Tracheophyta</taxon>
        <taxon>Spermatophyta</taxon>
        <taxon>Magnoliopsida</taxon>
        <taxon>eudicotyledons</taxon>
        <taxon>Gunneridae</taxon>
        <taxon>Pentapetalae</taxon>
        <taxon>rosids</taxon>
        <taxon>fabids</taxon>
        <taxon>Malpighiales</taxon>
        <taxon>Salicaceae</taxon>
        <taxon>Saliceae</taxon>
        <taxon>Salix</taxon>
    </lineage>
</organism>
<dbReference type="EMBL" id="CAADRP010001818">
    <property type="protein sequence ID" value="VFU53354.1"/>
    <property type="molecule type" value="Genomic_DNA"/>
</dbReference>
<evidence type="ECO:0000313" key="1">
    <source>
        <dbReference type="EMBL" id="VFU53354.1"/>
    </source>
</evidence>
<reference evidence="1" key="1">
    <citation type="submission" date="2019-03" db="EMBL/GenBank/DDBJ databases">
        <authorList>
            <person name="Mank J."/>
            <person name="Almeida P."/>
        </authorList>
    </citation>
    <scope>NUCLEOTIDE SEQUENCE</scope>
    <source>
        <strain evidence="1">78183</strain>
    </source>
</reference>
<accession>A0A6N2MJF2</accession>
<dbReference type="AlphaFoldDB" id="A0A6N2MJF2"/>
<name>A0A6N2MJF2_SALVM</name>
<sequence length="125" mass="14386">MPKFFVSNLRSPPINYGRTRNSSKPVLDFVTNDEHDQEITTKLVLLLLEKDCSDFDINYEILAVNLSAFIYPERKEKLVSSLQMPDQLPWLLTSLILGVYDHARMGRQKLTMLPEFAVNTVEVNV</sequence>
<protein>
    <submittedName>
        <fullName evidence="1">Uncharacterized protein</fullName>
    </submittedName>
</protein>
<gene>
    <name evidence="1" type="ORF">SVIM_LOCUS370338</name>
</gene>
<proteinExistence type="predicted"/>